<dbReference type="PROSITE" id="PS00211">
    <property type="entry name" value="ABC_TRANSPORTER_1"/>
    <property type="match status" value="1"/>
</dbReference>
<proteinExistence type="inferred from homology"/>
<dbReference type="PROSITE" id="PS50893">
    <property type="entry name" value="ABC_TRANSPORTER_2"/>
    <property type="match status" value="1"/>
</dbReference>
<name>A0A371JKM2_9FIRM</name>
<dbReference type="GO" id="GO:0005524">
    <property type="term" value="F:ATP binding"/>
    <property type="evidence" value="ECO:0007669"/>
    <property type="project" value="UniProtKB-KW"/>
</dbReference>
<accession>A0A371JKM2</accession>
<keyword evidence="4 7" id="KW-0067">ATP-binding</keyword>
<dbReference type="RefSeq" id="WP_094379792.1">
    <property type="nucleotide sequence ID" value="NZ_NOKA02000001.1"/>
</dbReference>
<dbReference type="SMART" id="SM00382">
    <property type="entry name" value="AAA"/>
    <property type="match status" value="1"/>
</dbReference>
<keyword evidence="2" id="KW-0813">Transport</keyword>
<dbReference type="Proteomes" id="UP000216411">
    <property type="component" value="Unassembled WGS sequence"/>
</dbReference>
<dbReference type="PANTHER" id="PTHR43820:SF4">
    <property type="entry name" value="HIGH-AFFINITY BRANCHED-CHAIN AMINO ACID TRANSPORT ATP-BINDING PROTEIN LIVF"/>
    <property type="match status" value="1"/>
</dbReference>
<dbReference type="OrthoDB" id="9799337at2"/>
<dbReference type="CDD" id="cd03224">
    <property type="entry name" value="ABC_TM1139_LivF_branched"/>
    <property type="match status" value="1"/>
</dbReference>
<dbReference type="GO" id="GO:0015658">
    <property type="term" value="F:branched-chain amino acid transmembrane transporter activity"/>
    <property type="evidence" value="ECO:0007669"/>
    <property type="project" value="TreeGrafter"/>
</dbReference>
<dbReference type="Pfam" id="PF00005">
    <property type="entry name" value="ABC_tran"/>
    <property type="match status" value="1"/>
</dbReference>
<dbReference type="InterPro" id="IPR003439">
    <property type="entry name" value="ABC_transporter-like_ATP-bd"/>
</dbReference>
<evidence type="ECO:0000313" key="7">
    <source>
        <dbReference type="EMBL" id="RDY33273.1"/>
    </source>
</evidence>
<dbReference type="InterPro" id="IPR027417">
    <property type="entry name" value="P-loop_NTPase"/>
</dbReference>
<dbReference type="GO" id="GO:0016887">
    <property type="term" value="F:ATP hydrolysis activity"/>
    <property type="evidence" value="ECO:0007669"/>
    <property type="project" value="InterPro"/>
</dbReference>
<dbReference type="InterPro" id="IPR003593">
    <property type="entry name" value="AAA+_ATPase"/>
</dbReference>
<keyword evidence="8" id="KW-1185">Reference proteome</keyword>
<dbReference type="PANTHER" id="PTHR43820">
    <property type="entry name" value="HIGH-AFFINITY BRANCHED-CHAIN AMINO ACID TRANSPORT ATP-BINDING PROTEIN LIVF"/>
    <property type="match status" value="1"/>
</dbReference>
<evidence type="ECO:0000256" key="4">
    <source>
        <dbReference type="ARBA" id="ARBA00022840"/>
    </source>
</evidence>
<comment type="similarity">
    <text evidence="1">Belongs to the ABC transporter superfamily.</text>
</comment>
<feature type="domain" description="ABC transporter" evidence="6">
    <location>
        <begin position="2"/>
        <end position="234"/>
    </location>
</feature>
<evidence type="ECO:0000256" key="3">
    <source>
        <dbReference type="ARBA" id="ARBA00022741"/>
    </source>
</evidence>
<sequence>MLFVEHLSAGYEGTPILYDLSFHVEKGKIMALLGSNGAGKTTALRSVVGKIKPTSGAILYEGKSILNIPTYKMVELGISMIPEGRLLFGKMTVADNLCMGSYRIKNKRLIQKELEEIYNIFPKIKERENQLAETLSGGEQQMVAIARGLMSRPKLLILDEPSLGLAPNIVKEMFEFIKKINHMGLTIIIVEQNAIDTLQFADYAYLINSGKNVLEGTGEELLQNKKVKEIYLGI</sequence>
<evidence type="ECO:0000256" key="5">
    <source>
        <dbReference type="ARBA" id="ARBA00022970"/>
    </source>
</evidence>
<comment type="caution">
    <text evidence="7">The sequence shown here is derived from an EMBL/GenBank/DDBJ whole genome shotgun (WGS) entry which is preliminary data.</text>
</comment>
<dbReference type="SUPFAM" id="SSF52540">
    <property type="entry name" value="P-loop containing nucleoside triphosphate hydrolases"/>
    <property type="match status" value="1"/>
</dbReference>
<reference evidence="7 8" key="1">
    <citation type="journal article" date="2017" name="Genome Announc.">
        <title>Draft Genome Sequence of a Sporulating and Motile Strain of Lachnotalea glycerini Isolated from Water in Quebec City, Canada.</title>
        <authorList>
            <person name="Maheux A.F."/>
            <person name="Boudreau D.K."/>
            <person name="Berube E."/>
            <person name="Boissinot M."/>
            <person name="Raymond F."/>
            <person name="Brodeur S."/>
            <person name="Corbeil J."/>
            <person name="Isabel S."/>
            <person name="Omar R.F."/>
            <person name="Bergeron M.G."/>
        </authorList>
    </citation>
    <scope>NUCLEOTIDE SEQUENCE [LARGE SCALE GENOMIC DNA]</scope>
    <source>
        <strain evidence="7 8">CCRI-19302</strain>
    </source>
</reference>
<dbReference type="EMBL" id="NOKA02000001">
    <property type="protein sequence ID" value="RDY33273.1"/>
    <property type="molecule type" value="Genomic_DNA"/>
</dbReference>
<dbReference type="Gene3D" id="3.40.50.300">
    <property type="entry name" value="P-loop containing nucleotide triphosphate hydrolases"/>
    <property type="match status" value="1"/>
</dbReference>
<dbReference type="AlphaFoldDB" id="A0A371JKM2"/>
<organism evidence="7 8">
    <name type="scientific">Lachnotalea glycerini</name>
    <dbReference type="NCBI Taxonomy" id="1763509"/>
    <lineage>
        <taxon>Bacteria</taxon>
        <taxon>Bacillati</taxon>
        <taxon>Bacillota</taxon>
        <taxon>Clostridia</taxon>
        <taxon>Lachnospirales</taxon>
        <taxon>Lachnospiraceae</taxon>
        <taxon>Lachnotalea</taxon>
    </lineage>
</organism>
<keyword evidence="5" id="KW-0029">Amino-acid transport</keyword>
<evidence type="ECO:0000259" key="6">
    <source>
        <dbReference type="PROSITE" id="PS50893"/>
    </source>
</evidence>
<protein>
    <submittedName>
        <fullName evidence="7">ABC transporter ATP-binding protein</fullName>
    </submittedName>
</protein>
<evidence type="ECO:0000256" key="2">
    <source>
        <dbReference type="ARBA" id="ARBA00022448"/>
    </source>
</evidence>
<evidence type="ECO:0000256" key="1">
    <source>
        <dbReference type="ARBA" id="ARBA00005417"/>
    </source>
</evidence>
<dbReference type="InterPro" id="IPR052156">
    <property type="entry name" value="BCAA_Transport_ATP-bd_LivF"/>
</dbReference>
<keyword evidence="3" id="KW-0547">Nucleotide-binding</keyword>
<dbReference type="GO" id="GO:0015807">
    <property type="term" value="P:L-amino acid transport"/>
    <property type="evidence" value="ECO:0007669"/>
    <property type="project" value="TreeGrafter"/>
</dbReference>
<dbReference type="InterPro" id="IPR017871">
    <property type="entry name" value="ABC_transporter-like_CS"/>
</dbReference>
<gene>
    <name evidence="7" type="ORF">CG710_001755</name>
</gene>
<evidence type="ECO:0000313" key="8">
    <source>
        <dbReference type="Proteomes" id="UP000216411"/>
    </source>
</evidence>